<dbReference type="InterPro" id="IPR036291">
    <property type="entry name" value="NAD(P)-bd_dom_sf"/>
</dbReference>
<organism evidence="4 5">
    <name type="scientific">Hydra vulgaris</name>
    <name type="common">Hydra</name>
    <name type="synonym">Hydra attenuata</name>
    <dbReference type="NCBI Taxonomy" id="6087"/>
    <lineage>
        <taxon>Eukaryota</taxon>
        <taxon>Metazoa</taxon>
        <taxon>Cnidaria</taxon>
        <taxon>Hydrozoa</taxon>
        <taxon>Hydroidolina</taxon>
        <taxon>Anthoathecata</taxon>
        <taxon>Aplanulata</taxon>
        <taxon>Hydridae</taxon>
        <taxon>Hydra</taxon>
    </lineage>
</organism>
<dbReference type="SUPFAM" id="SSF51735">
    <property type="entry name" value="NAD(P)-binding Rossmann-fold domains"/>
    <property type="match status" value="1"/>
</dbReference>
<keyword evidence="3" id="KW-0812">Transmembrane</keyword>
<feature type="transmembrane region" description="Helical" evidence="3">
    <location>
        <begin position="6"/>
        <end position="27"/>
    </location>
</feature>
<dbReference type="GeneID" id="100213715"/>
<keyword evidence="1" id="KW-0560">Oxidoreductase</keyword>
<evidence type="ECO:0000256" key="2">
    <source>
        <dbReference type="RuleBase" id="RU000363"/>
    </source>
</evidence>
<protein>
    <submittedName>
        <fullName evidence="5">Retinol dehydrogenase 11</fullName>
    </submittedName>
</protein>
<dbReference type="Pfam" id="PF00106">
    <property type="entry name" value="adh_short"/>
    <property type="match status" value="1"/>
</dbReference>
<name>A0ABM4D9N9_HYDVU</name>
<evidence type="ECO:0000313" key="5">
    <source>
        <dbReference type="RefSeq" id="XP_065671062.1"/>
    </source>
</evidence>
<keyword evidence="3" id="KW-0472">Membrane</keyword>
<dbReference type="InterPro" id="IPR002347">
    <property type="entry name" value="SDR_fam"/>
</dbReference>
<reference evidence="5" key="1">
    <citation type="submission" date="2025-08" db="UniProtKB">
        <authorList>
            <consortium name="RefSeq"/>
        </authorList>
    </citation>
    <scope>IDENTIFICATION</scope>
</reference>
<proteinExistence type="inferred from homology"/>
<dbReference type="PRINTS" id="PR00080">
    <property type="entry name" value="SDRFAMILY"/>
</dbReference>
<dbReference type="PANTHER" id="PTHR43157">
    <property type="entry name" value="PHOSPHATIDYLINOSITOL-GLYCAN BIOSYNTHESIS CLASS F PROTEIN-RELATED"/>
    <property type="match status" value="1"/>
</dbReference>
<keyword evidence="4" id="KW-1185">Reference proteome</keyword>
<evidence type="ECO:0000256" key="3">
    <source>
        <dbReference type="SAM" id="Phobius"/>
    </source>
</evidence>
<sequence>MLVETALGLLLIFGVYIFVSKVGKHAICTTTTKMDRKTVIITGANTGIGKETALELAKRGATIVLACRDLKKGNTAVVDIKNQTKNENVFLKELDLSSLHSIRLFASSFMKEFSSLHVLINNAGVFCPQQKTKDGFEMHLGVNHLGHFLLTNLLLKHMNATNEPCRIINVTSKLHEFGKINFNDINFENNYSIYKAYSQSKLANILFTIELNKKLSHSNITVYAVHPGLVLTNILRHDFFTSHFIPRCFFKTPKQGAQTILYCATQEGLETFSGSYFAECQITKSRNTSISDAKLSKKLWEYSEKATNTSFPL</sequence>
<comment type="similarity">
    <text evidence="2">Belongs to the short-chain dehydrogenases/reductases (SDR) family.</text>
</comment>
<accession>A0ABM4D9N9</accession>
<dbReference type="Gene3D" id="3.40.50.720">
    <property type="entry name" value="NAD(P)-binding Rossmann-like Domain"/>
    <property type="match status" value="1"/>
</dbReference>
<evidence type="ECO:0000313" key="4">
    <source>
        <dbReference type="Proteomes" id="UP001652625"/>
    </source>
</evidence>
<dbReference type="PANTHER" id="PTHR43157:SF31">
    <property type="entry name" value="PHOSPHATIDYLINOSITOL-GLYCAN BIOSYNTHESIS CLASS F PROTEIN"/>
    <property type="match status" value="1"/>
</dbReference>
<keyword evidence="3" id="KW-1133">Transmembrane helix</keyword>
<gene>
    <name evidence="5" type="primary">LOC100213715</name>
</gene>
<dbReference type="Proteomes" id="UP001652625">
    <property type="component" value="Chromosome 13"/>
</dbReference>
<evidence type="ECO:0000256" key="1">
    <source>
        <dbReference type="ARBA" id="ARBA00023002"/>
    </source>
</evidence>
<dbReference type="RefSeq" id="XP_065671062.1">
    <property type="nucleotide sequence ID" value="XM_065814990.1"/>
</dbReference>
<dbReference type="PRINTS" id="PR00081">
    <property type="entry name" value="GDHRDH"/>
</dbReference>